<dbReference type="AlphaFoldDB" id="A0A0B7A750"/>
<dbReference type="InterPro" id="IPR040247">
    <property type="entry name" value="DUF5524"/>
</dbReference>
<feature type="region of interest" description="Disordered" evidence="1">
    <location>
        <begin position="189"/>
        <end position="248"/>
    </location>
</feature>
<proteinExistence type="predicted"/>
<sequence>NRTGKSDTIDMPIGQNPKECGWFYHAPEKREPGKARVEYPAPSSIPGIGFDDPESLQREPVKEMVFRETDSEYTRLAKMGGRKDLLSFAPDRYRKKSAGPAGYPRNEWFYLEDNRIEDEEKKAEDYKKTEENKQWQFLLPDYMVHKSYKPSFEDPSARPTRSAAPYHTEATSVIKEEGRYATDKTVKIEENRRPGYGVRNQKVSPVTQKIAPREKTSRPQDSDVIIGDSNRNRSQFVMPTEREDPTSMSKLLAGEYERQWYSKLSEMKQQQQPKHILTDENLLPEAGMDKYASGYQRQEKADAESGGLHRKRTEDEEEEQKELFKLNRFKSIPSKLDPYQRSELLAAVK</sequence>
<gene>
    <name evidence="2" type="primary">ORF100714</name>
</gene>
<feature type="non-terminal residue" evidence="2">
    <location>
        <position position="1"/>
    </location>
</feature>
<dbReference type="EMBL" id="HACG01029743">
    <property type="protein sequence ID" value="CEK76608.1"/>
    <property type="molecule type" value="Transcribed_RNA"/>
</dbReference>
<dbReference type="PANTHER" id="PTHR31097:SF2">
    <property type="entry name" value="CHROMOSOME 7 OPEN READING FRAME 57"/>
    <property type="match status" value="1"/>
</dbReference>
<feature type="compositionally biased region" description="Basic and acidic residues" evidence="1">
    <location>
        <begin position="211"/>
        <end position="221"/>
    </location>
</feature>
<protein>
    <submittedName>
        <fullName evidence="2">Uncharacterized protein</fullName>
    </submittedName>
</protein>
<evidence type="ECO:0000313" key="2">
    <source>
        <dbReference type="EMBL" id="CEK76608.1"/>
    </source>
</evidence>
<dbReference type="Pfam" id="PF17662">
    <property type="entry name" value="DUF5524"/>
    <property type="match status" value="1"/>
</dbReference>
<reference evidence="2" key="1">
    <citation type="submission" date="2014-12" db="EMBL/GenBank/DDBJ databases">
        <title>Insight into the proteome of Arion vulgaris.</title>
        <authorList>
            <person name="Aradska J."/>
            <person name="Bulat T."/>
            <person name="Smidak R."/>
            <person name="Sarate P."/>
            <person name="Gangsoo J."/>
            <person name="Sialana F."/>
            <person name="Bilban M."/>
            <person name="Lubec G."/>
        </authorList>
    </citation>
    <scope>NUCLEOTIDE SEQUENCE</scope>
    <source>
        <tissue evidence="2">Skin</tissue>
    </source>
</reference>
<dbReference type="PANTHER" id="PTHR31097">
    <property type="entry name" value="SI:DKEY-276J7.1"/>
    <property type="match status" value="1"/>
</dbReference>
<evidence type="ECO:0000256" key="1">
    <source>
        <dbReference type="SAM" id="MobiDB-lite"/>
    </source>
</evidence>
<feature type="region of interest" description="Disordered" evidence="1">
    <location>
        <begin position="290"/>
        <end position="319"/>
    </location>
</feature>
<feature type="region of interest" description="Disordered" evidence="1">
    <location>
        <begin position="150"/>
        <end position="170"/>
    </location>
</feature>
<accession>A0A0B7A750</accession>
<name>A0A0B7A750_9EUPU</name>
<organism evidence="2">
    <name type="scientific">Arion vulgaris</name>
    <dbReference type="NCBI Taxonomy" id="1028688"/>
    <lineage>
        <taxon>Eukaryota</taxon>
        <taxon>Metazoa</taxon>
        <taxon>Spiralia</taxon>
        <taxon>Lophotrochozoa</taxon>
        <taxon>Mollusca</taxon>
        <taxon>Gastropoda</taxon>
        <taxon>Heterobranchia</taxon>
        <taxon>Euthyneura</taxon>
        <taxon>Panpulmonata</taxon>
        <taxon>Eupulmonata</taxon>
        <taxon>Stylommatophora</taxon>
        <taxon>Helicina</taxon>
        <taxon>Arionoidea</taxon>
        <taxon>Arionidae</taxon>
        <taxon>Arion</taxon>
    </lineage>
</organism>
<feature type="region of interest" description="Disordered" evidence="1">
    <location>
        <begin position="33"/>
        <end position="54"/>
    </location>
</feature>